<reference evidence="1" key="1">
    <citation type="submission" date="2020-07" db="EMBL/GenBank/DDBJ databases">
        <authorList>
            <person name="Lin J."/>
        </authorList>
    </citation>
    <scope>NUCLEOTIDE SEQUENCE</scope>
</reference>
<organism evidence="1">
    <name type="scientific">Ananas comosus var. bracteatus</name>
    <name type="common">red pineapple</name>
    <dbReference type="NCBI Taxonomy" id="296719"/>
    <lineage>
        <taxon>Eukaryota</taxon>
        <taxon>Viridiplantae</taxon>
        <taxon>Streptophyta</taxon>
        <taxon>Embryophyta</taxon>
        <taxon>Tracheophyta</taxon>
        <taxon>Spermatophyta</taxon>
        <taxon>Magnoliopsida</taxon>
        <taxon>Liliopsida</taxon>
        <taxon>Poales</taxon>
        <taxon>Bromeliaceae</taxon>
        <taxon>Bromelioideae</taxon>
        <taxon>Ananas</taxon>
    </lineage>
</organism>
<dbReference type="InterPro" id="IPR025322">
    <property type="entry name" value="PADRE_dom"/>
</dbReference>
<evidence type="ECO:0000313" key="1">
    <source>
        <dbReference type="EMBL" id="CAD1831286.1"/>
    </source>
</evidence>
<dbReference type="PANTHER" id="PTHR33052">
    <property type="entry name" value="DUF4228 DOMAIN PROTEIN-RELATED"/>
    <property type="match status" value="1"/>
</dbReference>
<dbReference type="EMBL" id="LR862149">
    <property type="protein sequence ID" value="CAD1831286.1"/>
    <property type="molecule type" value="Genomic_DNA"/>
</dbReference>
<dbReference type="Pfam" id="PF14009">
    <property type="entry name" value="PADRE"/>
    <property type="match status" value="1"/>
</dbReference>
<protein>
    <submittedName>
        <fullName evidence="1">Uncharacterized protein</fullName>
    </submittedName>
</protein>
<name>A0A6V7PL65_ANACO</name>
<sequence>MGSCFSSVTAAAAKFAMDVPRQPTAKVVAADGSLTEYAAPISASDALGGAASAEFFLCDADRLCFGASVPALGPGDLLQRGQLYFVLPLALRGRALSGLDMAALAVKASAALDTAAAAAASSKKRGRRVMPVEDALVQHPCNGYDFYSTITVSASNSASNNYDKMMASKKKGSARTPECSFSAFEEDVEHHSGGCGDALHAHLCVYIVICPTPEGELHIERQRGIKRRATQNVRVIPFSAFWLRSSVVSVLISLMSDTQAMCLPRY</sequence>
<accession>A0A6V7PL65</accession>
<proteinExistence type="predicted"/>
<dbReference type="AlphaFoldDB" id="A0A6V7PL65"/>
<gene>
    <name evidence="1" type="ORF">CB5_LOCUS14497</name>
</gene>